<feature type="region of interest" description="Disordered" evidence="1">
    <location>
        <begin position="1"/>
        <end position="70"/>
    </location>
</feature>
<gene>
    <name evidence="2" type="ORF">CT19425_90020</name>
</gene>
<dbReference type="EMBL" id="LT991976">
    <property type="protein sequence ID" value="SPK72916.1"/>
    <property type="molecule type" value="Genomic_DNA"/>
</dbReference>
<evidence type="ECO:0000313" key="2">
    <source>
        <dbReference type="EMBL" id="SPK72916.1"/>
    </source>
</evidence>
<proteinExistence type="predicted"/>
<feature type="compositionally biased region" description="Low complexity" evidence="1">
    <location>
        <begin position="43"/>
        <end position="53"/>
    </location>
</feature>
<accession>A0A375IDR7</accession>
<dbReference type="Proteomes" id="UP000255505">
    <property type="component" value="Chromosome I"/>
</dbReference>
<reference evidence="2 3" key="1">
    <citation type="submission" date="2018-01" db="EMBL/GenBank/DDBJ databases">
        <authorList>
            <person name="Gaut B.S."/>
            <person name="Morton B.R."/>
            <person name="Clegg M.T."/>
            <person name="Duvall M.R."/>
        </authorList>
    </citation>
    <scope>NUCLEOTIDE SEQUENCE [LARGE SCALE GENOMIC DNA]</scope>
    <source>
        <strain evidence="2">Cupriavidus taiwanensis LMG 19425</strain>
    </source>
</reference>
<organism evidence="2 3">
    <name type="scientific">Cupriavidus taiwanensis</name>
    <dbReference type="NCBI Taxonomy" id="164546"/>
    <lineage>
        <taxon>Bacteria</taxon>
        <taxon>Pseudomonadati</taxon>
        <taxon>Pseudomonadota</taxon>
        <taxon>Betaproteobacteria</taxon>
        <taxon>Burkholderiales</taxon>
        <taxon>Burkholderiaceae</taxon>
        <taxon>Cupriavidus</taxon>
    </lineage>
</organism>
<protein>
    <submittedName>
        <fullName evidence="2">Uncharacterized protein</fullName>
    </submittedName>
</protein>
<dbReference type="AlphaFoldDB" id="A0A375IDR7"/>
<evidence type="ECO:0000256" key="1">
    <source>
        <dbReference type="SAM" id="MobiDB-lite"/>
    </source>
</evidence>
<evidence type="ECO:0000313" key="3">
    <source>
        <dbReference type="Proteomes" id="UP000255505"/>
    </source>
</evidence>
<sequence length="70" mass="7222">MAQAGSGNVRHAPGSDALAGTHRRSAPLRCTAMVRTRPEGAIRPRAPPVAAARARNRRGTLVADASPRGA</sequence>
<name>A0A375IDR7_9BURK</name>